<evidence type="ECO:0000256" key="4">
    <source>
        <dbReference type="ARBA" id="ARBA00022968"/>
    </source>
</evidence>
<proteinExistence type="inferred from homology"/>
<feature type="signal peptide" evidence="8">
    <location>
        <begin position="1"/>
        <end position="23"/>
    </location>
</feature>
<evidence type="ECO:0000256" key="6">
    <source>
        <dbReference type="ARBA" id="ARBA00023136"/>
    </source>
</evidence>
<keyword evidence="6" id="KW-0472">Membrane</keyword>
<keyword evidence="4" id="KW-0735">Signal-anchor</keyword>
<dbReference type="GO" id="GO:0016020">
    <property type="term" value="C:membrane"/>
    <property type="evidence" value="ECO:0007669"/>
    <property type="project" value="UniProtKB-SubCell"/>
</dbReference>
<comment type="caution">
    <text evidence="9">The sequence shown here is derived from an EMBL/GenBank/DDBJ whole genome shotgun (WGS) entry which is preliminary data.</text>
</comment>
<feature type="chain" id="PRO_5042246708" evidence="8">
    <location>
        <begin position="24"/>
        <end position="668"/>
    </location>
</feature>
<keyword evidence="5" id="KW-1133">Transmembrane helix</keyword>
<dbReference type="InterPro" id="IPR026050">
    <property type="entry name" value="C1GALT1/C1GALT1_chp1"/>
</dbReference>
<dbReference type="AlphaFoldDB" id="A0AAD3HQ61"/>
<reference evidence="9 10" key="1">
    <citation type="journal article" date="2021" name="Sci. Rep.">
        <title>Genome sequencing of the multicellular alga Astrephomene provides insights into convergent evolution of germ-soma differentiation.</title>
        <authorList>
            <person name="Yamashita S."/>
            <person name="Yamamoto K."/>
            <person name="Matsuzaki R."/>
            <person name="Suzuki S."/>
            <person name="Yamaguchi H."/>
            <person name="Hirooka S."/>
            <person name="Minakuchi Y."/>
            <person name="Miyagishima S."/>
            <person name="Kawachi M."/>
            <person name="Toyoda A."/>
            <person name="Nozaki H."/>
        </authorList>
    </citation>
    <scope>NUCLEOTIDE SEQUENCE [LARGE SCALE GENOMIC DNA]</scope>
    <source>
        <strain evidence="9 10">NIES-4017</strain>
    </source>
</reference>
<comment type="subcellular location">
    <subcellularLocation>
        <location evidence="1">Membrane</location>
        <topology evidence="1">Single-pass type II membrane protein</topology>
    </subcellularLocation>
</comment>
<dbReference type="Proteomes" id="UP001054857">
    <property type="component" value="Unassembled WGS sequence"/>
</dbReference>
<feature type="compositionally biased region" description="Gly residues" evidence="7">
    <location>
        <begin position="400"/>
        <end position="416"/>
    </location>
</feature>
<sequence>MTPRLHLLLLFILLLAGPLPFQGDSSDNNGNRLLAGLSCASAWQLPFNFWTSKHGVTSQRALDHAAAPVTSTPAADGSDAALDLSSAALSEPTPASAAVSSSSASSAAGSRGRVVSKTARKRASSSQEGLPLKRHAGDADADGVAAEDEQQHQATAAQTVTFSAGRIPVDVNPAGNATALLLLDEANAAATLPDAQLALRELLLSNRLPHDPTKPYKRPAVSYNDSDFVFATGSYPARYLLAQSTRAWRRVRADGDGSGSSFIRAFIAVNNTEDLPVLNERNAAYGERYGYFPDEGSGELGESFHGSMRGDSRAALAPFMAHKYFGESYKWMLYGDDDTLFYMAAVKRLVSRLDPDLPYAISDNLWYRTRHPNLFAPRCLPCHLAVDADPPARNTNAANAGGGSGDGSGIGGGGGGESRRSSGVRIPNVTELVEGYGRFLVGASSQEDMSSPAVKRRMRNRGYIDFARTQARLAALVAPDASVPGLRYAPRPACPFCTAEAACTPAPPAAAKAACSPSGGYGGAGVIFSVGLLRRLSMDRIKACIKGKFRAPGGDALLFMCLWEAGYAFTDPGSTTLALYDAHYVTFSSEAAKWALHDPLTVLLRGKCDTRCRWALRHAASHHGRGRHLQSAAQSAAYLYSNMASYNAAHKWMAFMAQRDEDLREVRA</sequence>
<protein>
    <submittedName>
        <fullName evidence="9">Uncharacterized protein</fullName>
    </submittedName>
</protein>
<feature type="compositionally biased region" description="Acidic residues" evidence="7">
    <location>
        <begin position="139"/>
        <end position="148"/>
    </location>
</feature>
<organism evidence="9 10">
    <name type="scientific">Astrephomene gubernaculifera</name>
    <dbReference type="NCBI Taxonomy" id="47775"/>
    <lineage>
        <taxon>Eukaryota</taxon>
        <taxon>Viridiplantae</taxon>
        <taxon>Chlorophyta</taxon>
        <taxon>core chlorophytes</taxon>
        <taxon>Chlorophyceae</taxon>
        <taxon>CS clade</taxon>
        <taxon>Chlamydomonadales</taxon>
        <taxon>Astrephomenaceae</taxon>
        <taxon>Astrephomene</taxon>
    </lineage>
</organism>
<dbReference type="PANTHER" id="PTHR23033:SF50">
    <property type="entry name" value="HEXOSYLTRANSFERASE"/>
    <property type="match status" value="1"/>
</dbReference>
<evidence type="ECO:0000313" key="10">
    <source>
        <dbReference type="Proteomes" id="UP001054857"/>
    </source>
</evidence>
<accession>A0AAD3HQ61</accession>
<feature type="region of interest" description="Disordered" evidence="7">
    <location>
        <begin position="109"/>
        <end position="157"/>
    </location>
</feature>
<evidence type="ECO:0000256" key="3">
    <source>
        <dbReference type="ARBA" id="ARBA00022692"/>
    </source>
</evidence>
<evidence type="ECO:0000256" key="8">
    <source>
        <dbReference type="SAM" id="SignalP"/>
    </source>
</evidence>
<keyword evidence="3" id="KW-0812">Transmembrane</keyword>
<keyword evidence="8" id="KW-0732">Signal</keyword>
<evidence type="ECO:0000256" key="1">
    <source>
        <dbReference type="ARBA" id="ARBA00004606"/>
    </source>
</evidence>
<comment type="similarity">
    <text evidence="2">Belongs to the glycosyltransferase 31 family. Beta3-Gal-T subfamily.</text>
</comment>
<evidence type="ECO:0000256" key="5">
    <source>
        <dbReference type="ARBA" id="ARBA00022989"/>
    </source>
</evidence>
<keyword evidence="10" id="KW-1185">Reference proteome</keyword>
<evidence type="ECO:0000256" key="2">
    <source>
        <dbReference type="ARBA" id="ARBA00006462"/>
    </source>
</evidence>
<gene>
    <name evidence="9" type="ORF">Agub_g10815</name>
</gene>
<dbReference type="PANTHER" id="PTHR23033">
    <property type="entry name" value="BETA1,3-GALACTOSYLTRANSFERASE"/>
    <property type="match status" value="1"/>
</dbReference>
<evidence type="ECO:0000313" key="9">
    <source>
        <dbReference type="EMBL" id="GFR48861.1"/>
    </source>
</evidence>
<name>A0AAD3HQ61_9CHLO</name>
<evidence type="ECO:0000256" key="7">
    <source>
        <dbReference type="SAM" id="MobiDB-lite"/>
    </source>
</evidence>
<dbReference type="EMBL" id="BMAR01000026">
    <property type="protein sequence ID" value="GFR48861.1"/>
    <property type="molecule type" value="Genomic_DNA"/>
</dbReference>
<feature type="region of interest" description="Disordered" evidence="7">
    <location>
        <begin position="395"/>
        <end position="424"/>
    </location>
</feature>
<feature type="non-terminal residue" evidence="9">
    <location>
        <position position="668"/>
    </location>
</feature>